<proteinExistence type="inferred from homology"/>
<evidence type="ECO:0000256" key="5">
    <source>
        <dbReference type="ARBA" id="ARBA00023180"/>
    </source>
</evidence>
<dbReference type="Proteomes" id="UP000187609">
    <property type="component" value="Unassembled WGS sequence"/>
</dbReference>
<evidence type="ECO:0000256" key="3">
    <source>
        <dbReference type="ARBA" id="ARBA00022750"/>
    </source>
</evidence>
<keyword evidence="11" id="KW-1185">Reference proteome</keyword>
<evidence type="ECO:0000256" key="6">
    <source>
        <dbReference type="PIRSR" id="PIRSR601461-1"/>
    </source>
</evidence>
<evidence type="ECO:0000256" key="2">
    <source>
        <dbReference type="ARBA" id="ARBA00022670"/>
    </source>
</evidence>
<protein>
    <submittedName>
        <fullName evidence="10">Aspartyl protease family protein 2</fullName>
    </submittedName>
</protein>
<name>A0A314KLX2_NICAT</name>
<dbReference type="InterPro" id="IPR033121">
    <property type="entry name" value="PEPTIDASE_A1"/>
</dbReference>
<dbReference type="PANTHER" id="PTHR47967">
    <property type="entry name" value="OS07G0603500 PROTEIN-RELATED"/>
    <property type="match status" value="1"/>
</dbReference>
<feature type="chain" id="PRO_5016365805" evidence="8">
    <location>
        <begin position="25"/>
        <end position="548"/>
    </location>
</feature>
<keyword evidence="4 7" id="KW-0378">Hydrolase</keyword>
<keyword evidence="2 7" id="KW-0645">Protease</keyword>
<dbReference type="SUPFAM" id="SSF50630">
    <property type="entry name" value="Acid proteases"/>
    <property type="match status" value="1"/>
</dbReference>
<dbReference type="EMBL" id="MJEQ01001710">
    <property type="protein sequence ID" value="OIT29729.1"/>
    <property type="molecule type" value="Genomic_DNA"/>
</dbReference>
<dbReference type="GeneID" id="109210969"/>
<dbReference type="InterPro" id="IPR034161">
    <property type="entry name" value="Pepsin-like_plant"/>
</dbReference>
<dbReference type="GO" id="GO:0004190">
    <property type="term" value="F:aspartic-type endopeptidase activity"/>
    <property type="evidence" value="ECO:0007669"/>
    <property type="project" value="UniProtKB-KW"/>
</dbReference>
<gene>
    <name evidence="10" type="primary">APF2_0</name>
    <name evidence="10" type="ORF">A4A49_30166</name>
</gene>
<dbReference type="Gene3D" id="2.40.70.10">
    <property type="entry name" value="Acid Proteases"/>
    <property type="match status" value="2"/>
</dbReference>
<dbReference type="InterPro" id="IPR051708">
    <property type="entry name" value="Plant_Aspart_Prot_A1"/>
</dbReference>
<dbReference type="PROSITE" id="PS00141">
    <property type="entry name" value="ASP_PROTEASE"/>
    <property type="match status" value="1"/>
</dbReference>
<keyword evidence="5" id="KW-0325">Glycoprotein</keyword>
<keyword evidence="8" id="KW-0732">Signal</keyword>
<organism evidence="10 11">
    <name type="scientific">Nicotiana attenuata</name>
    <name type="common">Coyote tobacco</name>
    <dbReference type="NCBI Taxonomy" id="49451"/>
    <lineage>
        <taxon>Eukaryota</taxon>
        <taxon>Viridiplantae</taxon>
        <taxon>Streptophyta</taxon>
        <taxon>Embryophyta</taxon>
        <taxon>Tracheophyta</taxon>
        <taxon>Spermatophyta</taxon>
        <taxon>Magnoliopsida</taxon>
        <taxon>eudicotyledons</taxon>
        <taxon>Gunneridae</taxon>
        <taxon>Pentapetalae</taxon>
        <taxon>asterids</taxon>
        <taxon>lamiids</taxon>
        <taxon>Solanales</taxon>
        <taxon>Solanaceae</taxon>
        <taxon>Nicotianoideae</taxon>
        <taxon>Nicotianeae</taxon>
        <taxon>Nicotiana</taxon>
    </lineage>
</organism>
<accession>A0A314KLX2</accession>
<dbReference type="FunFam" id="2.40.70.10:FF:000034">
    <property type="entry name" value="Aspartyl protease family protein"/>
    <property type="match status" value="1"/>
</dbReference>
<evidence type="ECO:0000313" key="10">
    <source>
        <dbReference type="EMBL" id="OIT29729.1"/>
    </source>
</evidence>
<dbReference type="GO" id="GO:0006508">
    <property type="term" value="P:proteolysis"/>
    <property type="evidence" value="ECO:0007669"/>
    <property type="project" value="UniProtKB-KW"/>
</dbReference>
<dbReference type="Pfam" id="PF14543">
    <property type="entry name" value="TAXi_N"/>
    <property type="match status" value="1"/>
</dbReference>
<evidence type="ECO:0000259" key="9">
    <source>
        <dbReference type="PROSITE" id="PS51767"/>
    </source>
</evidence>
<dbReference type="PANTHER" id="PTHR47967:SF28">
    <property type="entry name" value="ASPARTYL PROTEASE FAMILY PROTEIN 2-LIKE"/>
    <property type="match status" value="1"/>
</dbReference>
<dbReference type="CDD" id="cd05476">
    <property type="entry name" value="pepsin_A_like_plant"/>
    <property type="match status" value="1"/>
</dbReference>
<comment type="similarity">
    <text evidence="1 7">Belongs to the peptidase A1 family.</text>
</comment>
<evidence type="ECO:0000256" key="1">
    <source>
        <dbReference type="ARBA" id="ARBA00007447"/>
    </source>
</evidence>
<dbReference type="InterPro" id="IPR001461">
    <property type="entry name" value="Aspartic_peptidase_A1"/>
</dbReference>
<evidence type="ECO:0000313" key="11">
    <source>
        <dbReference type="Proteomes" id="UP000187609"/>
    </source>
</evidence>
<dbReference type="InterPro" id="IPR021109">
    <property type="entry name" value="Peptidase_aspartic_dom_sf"/>
</dbReference>
<keyword evidence="3 7" id="KW-0064">Aspartyl protease</keyword>
<feature type="domain" description="Peptidase A1" evidence="9">
    <location>
        <begin position="183"/>
        <end position="541"/>
    </location>
</feature>
<dbReference type="OrthoDB" id="1294322at2759"/>
<dbReference type="SMR" id="A0A314KLX2"/>
<dbReference type="PROSITE" id="PS51767">
    <property type="entry name" value="PEPTIDASE_A1"/>
    <property type="match status" value="1"/>
</dbReference>
<feature type="active site" evidence="6">
    <location>
        <position position="201"/>
    </location>
</feature>
<dbReference type="InterPro" id="IPR032799">
    <property type="entry name" value="TAXi_C"/>
</dbReference>
<evidence type="ECO:0000256" key="4">
    <source>
        <dbReference type="ARBA" id="ARBA00022801"/>
    </source>
</evidence>
<evidence type="ECO:0000256" key="8">
    <source>
        <dbReference type="SAM" id="SignalP"/>
    </source>
</evidence>
<dbReference type="Gramene" id="OIT29729">
    <property type="protein sequence ID" value="OIT29729"/>
    <property type="gene ID" value="A4A49_30166"/>
</dbReference>
<evidence type="ECO:0000256" key="7">
    <source>
        <dbReference type="RuleBase" id="RU000454"/>
    </source>
</evidence>
<dbReference type="Pfam" id="PF14541">
    <property type="entry name" value="TAXi_C"/>
    <property type="match status" value="1"/>
</dbReference>
<reference evidence="10" key="1">
    <citation type="submission" date="2016-11" db="EMBL/GenBank/DDBJ databases">
        <title>The genome of Nicotiana attenuata.</title>
        <authorList>
            <person name="Xu S."/>
            <person name="Brockmoeller T."/>
            <person name="Gaquerel E."/>
            <person name="Navarro A."/>
            <person name="Kuhl H."/>
            <person name="Gase K."/>
            <person name="Ling Z."/>
            <person name="Zhou W."/>
            <person name="Kreitzer C."/>
            <person name="Stanke M."/>
            <person name="Tang H."/>
            <person name="Lyons E."/>
            <person name="Pandey P."/>
            <person name="Pandey S.P."/>
            <person name="Timmermann B."/>
            <person name="Baldwin I.T."/>
        </authorList>
    </citation>
    <scope>NUCLEOTIDE SEQUENCE [LARGE SCALE GENOMIC DNA]</scope>
    <source>
        <strain evidence="10">UT</strain>
    </source>
</reference>
<dbReference type="InterPro" id="IPR032861">
    <property type="entry name" value="TAXi_N"/>
</dbReference>
<comment type="caution">
    <text evidence="10">The sequence shown here is derived from an EMBL/GenBank/DDBJ whole genome shotgun (WGS) entry which is preliminary data.</text>
</comment>
<sequence>MVTKFSIFILVVLLRLCSFGFVASREIHNFGINLNSSASGIEFPQHPSFNSVTASGNSDCSYGTSKKSATTHVIIQEENNSDEKEDEDLMVSENQPREAVKFHLRHRSAGQNIEAKDSIFESTTRDLGRIQTLHTRIVEKKNQNFISRQTKNSEKPTQSSSFEFSGKLMATLESGVSHGSGEYFMDVFVGTPPKHFSLILDTGSDLNWIQSVPCYDCFEQNGPHYDPKDSLSFKNISCHDPRCHLVSSPDPPQPCKSENQTCPYYYWYGDSSNTTGDFALETFTVNLTTPSGDSEIKKVENVMFGCGYWNRGLFHGAAGLLGLGRGPLSFSSQLQSLYGHSFSYCLVNRNSNSSVSSKLIFGEDKELLKHPNLNFTSLVGGKDNHLETFYYVQIKSVIVGGEVLNIPEVTWNLSTEGVGGTIIDSGTTLSYFAEPAYEIIKQAFVNKVKHYPILEDFPILKPCYNVSGVEKLELPSFGIVFGDGAVWNFPVENYFIKLEPEDIVCLAMLGTPHSAMSIIGNYQQQNFHMLYDTKRSRLGFAPTRCADA</sequence>
<dbReference type="KEGG" id="nau:109210969"/>
<dbReference type="FunFam" id="2.40.70.10:FF:000053">
    <property type="entry name" value="Eukaryotic aspartyl protease family protein"/>
    <property type="match status" value="1"/>
</dbReference>
<dbReference type="InterPro" id="IPR001969">
    <property type="entry name" value="Aspartic_peptidase_AS"/>
</dbReference>
<dbReference type="PRINTS" id="PR00792">
    <property type="entry name" value="PEPSIN"/>
</dbReference>
<dbReference type="AlphaFoldDB" id="A0A314KLX2"/>
<feature type="active site" evidence="6">
    <location>
        <position position="424"/>
    </location>
</feature>
<dbReference type="STRING" id="49451.A0A314KLX2"/>
<feature type="signal peptide" evidence="8">
    <location>
        <begin position="1"/>
        <end position="24"/>
    </location>
</feature>